<proteinExistence type="predicted"/>
<gene>
    <name evidence="2" type="ORF">GA0116948_104296</name>
</gene>
<reference evidence="2 3" key="1">
    <citation type="submission" date="2016-08" db="EMBL/GenBank/DDBJ databases">
        <authorList>
            <person name="Seilhamer J.J."/>
        </authorList>
    </citation>
    <scope>NUCLEOTIDE SEQUENCE [LARGE SCALE GENOMIC DNA]</scope>
    <source>
        <strain evidence="2 3">A37T2</strain>
    </source>
</reference>
<name>A0A1C4CTY9_9BACT</name>
<protein>
    <submittedName>
        <fullName evidence="2">DnaJ domain-containing protein</fullName>
    </submittedName>
</protein>
<dbReference type="SUPFAM" id="SSF46565">
    <property type="entry name" value="Chaperone J-domain"/>
    <property type="match status" value="1"/>
</dbReference>
<evidence type="ECO:0000313" key="2">
    <source>
        <dbReference type="EMBL" id="SCC22512.1"/>
    </source>
</evidence>
<evidence type="ECO:0000259" key="1">
    <source>
        <dbReference type="PROSITE" id="PS50076"/>
    </source>
</evidence>
<dbReference type="OrthoDB" id="665715at2"/>
<dbReference type="AlphaFoldDB" id="A0A1C4CTY9"/>
<dbReference type="Pfam" id="PF13619">
    <property type="entry name" value="KTSC"/>
    <property type="match status" value="1"/>
</dbReference>
<dbReference type="STRING" id="1335309.GA0116948_104296"/>
<dbReference type="InterPro" id="IPR025309">
    <property type="entry name" value="KTSC_dom"/>
</dbReference>
<organism evidence="2 3">
    <name type="scientific">Chitinophaga costaii</name>
    <dbReference type="NCBI Taxonomy" id="1335309"/>
    <lineage>
        <taxon>Bacteria</taxon>
        <taxon>Pseudomonadati</taxon>
        <taxon>Bacteroidota</taxon>
        <taxon>Chitinophagia</taxon>
        <taxon>Chitinophagales</taxon>
        <taxon>Chitinophagaceae</taxon>
        <taxon>Chitinophaga</taxon>
    </lineage>
</organism>
<dbReference type="InterPro" id="IPR001623">
    <property type="entry name" value="DnaJ_domain"/>
</dbReference>
<dbReference type="Pfam" id="PF00226">
    <property type="entry name" value="DnaJ"/>
    <property type="match status" value="1"/>
</dbReference>
<dbReference type="PROSITE" id="PS50076">
    <property type="entry name" value="DNAJ_2"/>
    <property type="match status" value="1"/>
</dbReference>
<dbReference type="Proteomes" id="UP000242818">
    <property type="component" value="Unassembled WGS sequence"/>
</dbReference>
<sequence length="149" mass="17015">MSNITAYRKLLGVSKTTEVKELKTIYRNLMKEWHPDKFATAAEAAKLEAEAKSKELIEAYNFLVSVAPETIEQALPQYTETVNASPVADFSFTKSTLTLVFQDGSSYEYFDVPKAIYVKLINSDTPGRFCRRHVFHEYVYRKVAKAMEV</sequence>
<accession>A0A1C4CTY9</accession>
<dbReference type="PRINTS" id="PR00625">
    <property type="entry name" value="JDOMAIN"/>
</dbReference>
<dbReference type="SMART" id="SM00271">
    <property type="entry name" value="DnaJ"/>
    <property type="match status" value="1"/>
</dbReference>
<dbReference type="Gene3D" id="1.10.287.110">
    <property type="entry name" value="DnaJ domain"/>
    <property type="match status" value="1"/>
</dbReference>
<evidence type="ECO:0000313" key="3">
    <source>
        <dbReference type="Proteomes" id="UP000242818"/>
    </source>
</evidence>
<dbReference type="InterPro" id="IPR036869">
    <property type="entry name" value="J_dom_sf"/>
</dbReference>
<dbReference type="EMBL" id="FMAR01000004">
    <property type="protein sequence ID" value="SCC22512.1"/>
    <property type="molecule type" value="Genomic_DNA"/>
</dbReference>
<keyword evidence="3" id="KW-1185">Reference proteome</keyword>
<dbReference type="CDD" id="cd06257">
    <property type="entry name" value="DnaJ"/>
    <property type="match status" value="1"/>
</dbReference>
<dbReference type="RefSeq" id="WP_089711178.1">
    <property type="nucleotide sequence ID" value="NZ_FMAR01000004.1"/>
</dbReference>
<feature type="domain" description="J" evidence="1">
    <location>
        <begin position="6"/>
        <end position="79"/>
    </location>
</feature>